<dbReference type="KEGG" id="smo:SELMODRAFT_415838"/>
<dbReference type="Gramene" id="EFJ23424">
    <property type="protein sequence ID" value="EFJ23424"/>
    <property type="gene ID" value="SELMODRAFT_415838"/>
</dbReference>
<dbReference type="AlphaFoldDB" id="D8RXE3"/>
<dbReference type="InParanoid" id="D8RXE3"/>
<keyword evidence="2" id="KW-1185">Reference proteome</keyword>
<sequence>MGMMKGKMWRARNAWREVVQCMTGVEAAQLSSPRMSVRVRVPTVESMPGPWLDYMGRPCFLDALAFVEKQQVGDFGCIAGAAGLGKSFLLATLAAFLAFNRPEVAVVYIEGAYFAEAPLETLLLGLSVSYGRNEAALAELVDIETWEAAMRWLEQRKEAIYFFVNRADTFAEKWALESASKYAMPLLTSGGATVIYAAKSPLCLGRPPSSVFQVPPGFGGMEVHCFLEKRGPGGMDFLEESMDLDSLWYNTGGVPGLLECYASGSPNLWLDRHLLLLDGFLKQPLDEREWRLVLKALSGCKMPPPSDAVYQLMGKTGCVLFMDGSGMGGCLSRFQAHLSFRSLQLTSLDLEEVLDVWLWPVMHQTSSSSSSGRSYSWNCLMALATVIKLRKRVHLEPVRETMVVNSVKLETPSWMLPHGDHGQMLLDDMPMNWPRVLVNMPGKAFVIGLDEDFASHHETRAANFMSEVTKACDVPYHVYFIWIGFGDRVPASGVVCNYDHYTDVFMGYGAFDSALAPLDRVIPAATHPSCHYMPPGKQKACTLYTQRRGGILCHLHSSMASPQQSLS</sequence>
<reference evidence="1 2" key="1">
    <citation type="journal article" date="2011" name="Science">
        <title>The Selaginella genome identifies genetic changes associated with the evolution of vascular plants.</title>
        <authorList>
            <person name="Banks J.A."/>
            <person name="Nishiyama T."/>
            <person name="Hasebe M."/>
            <person name="Bowman J.L."/>
            <person name="Gribskov M."/>
            <person name="dePamphilis C."/>
            <person name="Albert V.A."/>
            <person name="Aono N."/>
            <person name="Aoyama T."/>
            <person name="Ambrose B.A."/>
            <person name="Ashton N.W."/>
            <person name="Axtell M.J."/>
            <person name="Barker E."/>
            <person name="Barker M.S."/>
            <person name="Bennetzen J.L."/>
            <person name="Bonawitz N.D."/>
            <person name="Chapple C."/>
            <person name="Cheng C."/>
            <person name="Correa L.G."/>
            <person name="Dacre M."/>
            <person name="DeBarry J."/>
            <person name="Dreyer I."/>
            <person name="Elias M."/>
            <person name="Engstrom E.M."/>
            <person name="Estelle M."/>
            <person name="Feng L."/>
            <person name="Finet C."/>
            <person name="Floyd S.K."/>
            <person name="Frommer W.B."/>
            <person name="Fujita T."/>
            <person name="Gramzow L."/>
            <person name="Gutensohn M."/>
            <person name="Harholt J."/>
            <person name="Hattori M."/>
            <person name="Heyl A."/>
            <person name="Hirai T."/>
            <person name="Hiwatashi Y."/>
            <person name="Ishikawa M."/>
            <person name="Iwata M."/>
            <person name="Karol K.G."/>
            <person name="Koehler B."/>
            <person name="Kolukisaoglu U."/>
            <person name="Kubo M."/>
            <person name="Kurata T."/>
            <person name="Lalonde S."/>
            <person name="Li K."/>
            <person name="Li Y."/>
            <person name="Litt A."/>
            <person name="Lyons E."/>
            <person name="Manning G."/>
            <person name="Maruyama T."/>
            <person name="Michael T.P."/>
            <person name="Mikami K."/>
            <person name="Miyazaki S."/>
            <person name="Morinaga S."/>
            <person name="Murata T."/>
            <person name="Mueller-Roeber B."/>
            <person name="Nelson D.R."/>
            <person name="Obara M."/>
            <person name="Oguri Y."/>
            <person name="Olmstead R.G."/>
            <person name="Onodera N."/>
            <person name="Petersen B.L."/>
            <person name="Pils B."/>
            <person name="Prigge M."/>
            <person name="Rensing S.A."/>
            <person name="Riano-Pachon D.M."/>
            <person name="Roberts A.W."/>
            <person name="Sato Y."/>
            <person name="Scheller H.V."/>
            <person name="Schulz B."/>
            <person name="Schulz C."/>
            <person name="Shakirov E.V."/>
            <person name="Shibagaki N."/>
            <person name="Shinohara N."/>
            <person name="Shippen D.E."/>
            <person name="Soerensen I."/>
            <person name="Sotooka R."/>
            <person name="Sugimoto N."/>
            <person name="Sugita M."/>
            <person name="Sumikawa N."/>
            <person name="Tanurdzic M."/>
            <person name="Theissen G."/>
            <person name="Ulvskov P."/>
            <person name="Wakazuki S."/>
            <person name="Weng J.K."/>
            <person name="Willats W.W."/>
            <person name="Wipf D."/>
            <person name="Wolf P.G."/>
            <person name="Yang L."/>
            <person name="Zimmer A.D."/>
            <person name="Zhu Q."/>
            <person name="Mitros T."/>
            <person name="Hellsten U."/>
            <person name="Loque D."/>
            <person name="Otillar R."/>
            <person name="Salamov A."/>
            <person name="Schmutz J."/>
            <person name="Shapiro H."/>
            <person name="Lindquist E."/>
            <person name="Lucas S."/>
            <person name="Rokhsar D."/>
            <person name="Grigoriev I.V."/>
        </authorList>
    </citation>
    <scope>NUCLEOTIDE SEQUENCE [LARGE SCALE GENOMIC DNA]</scope>
</reference>
<accession>D8RXE3</accession>
<evidence type="ECO:0000313" key="2">
    <source>
        <dbReference type="Proteomes" id="UP000001514"/>
    </source>
</evidence>
<dbReference type="EMBL" id="GL377593">
    <property type="protein sequence ID" value="EFJ23424.1"/>
    <property type="molecule type" value="Genomic_DNA"/>
</dbReference>
<name>D8RXE3_SELML</name>
<protein>
    <submittedName>
        <fullName evidence="1">Uncharacterized protein</fullName>
    </submittedName>
</protein>
<organism evidence="2">
    <name type="scientific">Selaginella moellendorffii</name>
    <name type="common">Spikemoss</name>
    <dbReference type="NCBI Taxonomy" id="88036"/>
    <lineage>
        <taxon>Eukaryota</taxon>
        <taxon>Viridiplantae</taxon>
        <taxon>Streptophyta</taxon>
        <taxon>Embryophyta</taxon>
        <taxon>Tracheophyta</taxon>
        <taxon>Lycopodiopsida</taxon>
        <taxon>Selaginellales</taxon>
        <taxon>Selaginellaceae</taxon>
        <taxon>Selaginella</taxon>
    </lineage>
</organism>
<evidence type="ECO:0000313" key="1">
    <source>
        <dbReference type="EMBL" id="EFJ23424.1"/>
    </source>
</evidence>
<dbReference type="Proteomes" id="UP000001514">
    <property type="component" value="Unassembled WGS sequence"/>
</dbReference>
<gene>
    <name evidence="1" type="ORF">SELMODRAFT_415838</name>
</gene>
<proteinExistence type="predicted"/>
<dbReference type="HOGENOM" id="CLU_499137_0_0_1"/>